<dbReference type="OrthoDB" id="2155246at2759"/>
<dbReference type="CDD" id="cd02901">
    <property type="entry name" value="Macro_Poa1p-like"/>
    <property type="match status" value="1"/>
</dbReference>
<gene>
    <name evidence="1" type="ORF">PACLA_8A060861</name>
</gene>
<reference evidence="1" key="1">
    <citation type="submission" date="2020-04" db="EMBL/GenBank/DDBJ databases">
        <authorList>
            <person name="Alioto T."/>
            <person name="Alioto T."/>
            <person name="Gomez Garrido J."/>
        </authorList>
    </citation>
    <scope>NUCLEOTIDE SEQUENCE</scope>
    <source>
        <strain evidence="1">A484AB</strain>
    </source>
</reference>
<dbReference type="SMART" id="SM00506">
    <property type="entry name" value="A1pp"/>
    <property type="match status" value="1"/>
</dbReference>
<keyword evidence="2" id="KW-1185">Reference proteome</keyword>
<dbReference type="PANTHER" id="PTHR12521:SF0">
    <property type="entry name" value="ADP-RIBOSE GLYCOHYDROLASE OARD1"/>
    <property type="match status" value="1"/>
</dbReference>
<dbReference type="GO" id="GO:0140291">
    <property type="term" value="P:peptidyl-glutamate ADP-deribosylation"/>
    <property type="evidence" value="ECO:0007669"/>
    <property type="project" value="TreeGrafter"/>
</dbReference>
<comment type="caution">
    <text evidence="1">The sequence shown here is derived from an EMBL/GenBank/DDBJ whole genome shotgun (WGS) entry which is preliminary data.</text>
</comment>
<dbReference type="InterPro" id="IPR043472">
    <property type="entry name" value="Macro_dom-like"/>
</dbReference>
<organism evidence="1 2">
    <name type="scientific">Paramuricea clavata</name>
    <name type="common">Red gorgonian</name>
    <name type="synonym">Violescent sea-whip</name>
    <dbReference type="NCBI Taxonomy" id="317549"/>
    <lineage>
        <taxon>Eukaryota</taxon>
        <taxon>Metazoa</taxon>
        <taxon>Cnidaria</taxon>
        <taxon>Anthozoa</taxon>
        <taxon>Octocorallia</taxon>
        <taxon>Malacalcyonacea</taxon>
        <taxon>Plexauridae</taxon>
        <taxon>Paramuricea</taxon>
    </lineage>
</organism>
<dbReference type="SUPFAM" id="SSF52949">
    <property type="entry name" value="Macro domain-like"/>
    <property type="match status" value="1"/>
</dbReference>
<dbReference type="PROSITE" id="PS51154">
    <property type="entry name" value="MACRO"/>
    <property type="match status" value="1"/>
</dbReference>
<protein>
    <submittedName>
        <fullName evidence="1">Uncharacterized protein</fullName>
    </submittedName>
</protein>
<dbReference type="Gene3D" id="3.40.220.10">
    <property type="entry name" value="Leucine Aminopeptidase, subunit E, domain 1"/>
    <property type="match status" value="1"/>
</dbReference>
<evidence type="ECO:0000313" key="2">
    <source>
        <dbReference type="Proteomes" id="UP001152795"/>
    </source>
</evidence>
<dbReference type="Pfam" id="PF01661">
    <property type="entry name" value="Macro"/>
    <property type="match status" value="1"/>
</dbReference>
<sequence>MAYAKESGFHFREIKGNLFSCEKDTSLAHCISADVHMGKGIATTFKKMFGGVDELRRQGGKPGDVSMLQRDERCIYYLVTKARYFHKPTYETLRSSLQAMKQHCEEHDVKKLAMPRIGCGLDRLDWSKVREMIKRIFQETNIELIIYTL</sequence>
<accession>A0A7D9IPC4</accession>
<dbReference type="InterPro" id="IPR050892">
    <property type="entry name" value="ADP-ribose_metab_enzymes"/>
</dbReference>
<dbReference type="InterPro" id="IPR002589">
    <property type="entry name" value="Macro_dom"/>
</dbReference>
<dbReference type="PANTHER" id="PTHR12521">
    <property type="entry name" value="PROTEIN C6ORF130"/>
    <property type="match status" value="1"/>
</dbReference>
<name>A0A7D9IPC4_PARCT</name>
<dbReference type="Proteomes" id="UP001152795">
    <property type="component" value="Unassembled WGS sequence"/>
</dbReference>
<dbReference type="AlphaFoldDB" id="A0A7D9IPC4"/>
<proteinExistence type="predicted"/>
<dbReference type="EMBL" id="CACRXK020007545">
    <property type="protein sequence ID" value="CAB4012529.1"/>
    <property type="molecule type" value="Genomic_DNA"/>
</dbReference>
<evidence type="ECO:0000313" key="1">
    <source>
        <dbReference type="EMBL" id="CAB4012529.1"/>
    </source>
</evidence>